<protein>
    <submittedName>
        <fullName evidence="2">Uncharacterized protein</fullName>
    </submittedName>
</protein>
<dbReference type="AlphaFoldDB" id="A0A915YGU9"/>
<name>A0A915YGU9_9BACT</name>
<keyword evidence="1" id="KW-1133">Transmembrane helix</keyword>
<dbReference type="EMBL" id="AP026867">
    <property type="protein sequence ID" value="BDS12917.1"/>
    <property type="molecule type" value="Genomic_DNA"/>
</dbReference>
<organism evidence="2 3">
    <name type="scientific">Aureispira anguillae</name>
    <dbReference type="NCBI Taxonomy" id="2864201"/>
    <lineage>
        <taxon>Bacteria</taxon>
        <taxon>Pseudomonadati</taxon>
        <taxon>Bacteroidota</taxon>
        <taxon>Saprospiria</taxon>
        <taxon>Saprospirales</taxon>
        <taxon>Saprospiraceae</taxon>
        <taxon>Aureispira</taxon>
    </lineage>
</organism>
<keyword evidence="1" id="KW-0472">Membrane</keyword>
<proteinExistence type="predicted"/>
<sequence length="192" mass="22536">MKTPKEIQLATLTFLRAFKDQKASELEGTFIPFDPVFLYKQYQVYLGGTILFTVLFLFLLYNAWFIDAIYYWHIDFPVILGFLVIGFFLVVSIVLANKTIKTNREIQFVLKNPNKAPYGVLITEEYYFENAPNAHHIIPRENIIKIDYEELNPNNEIYLELLLDTGNHYEVRGITYKAEEYDLKSWIKATNS</sequence>
<gene>
    <name evidence="2" type="ORF">AsAng_0036420</name>
</gene>
<dbReference type="KEGG" id="aup:AsAng_0036420"/>
<evidence type="ECO:0000313" key="2">
    <source>
        <dbReference type="EMBL" id="BDS12917.1"/>
    </source>
</evidence>
<reference evidence="2" key="1">
    <citation type="submission" date="2022-09" db="EMBL/GenBank/DDBJ databases">
        <title>Aureispira anguillicida sp. nov., isolated from Leptocephalus of Japanese eel Anguilla japonica.</title>
        <authorList>
            <person name="Yuasa K."/>
            <person name="Mekata T."/>
            <person name="Ikunari K."/>
        </authorList>
    </citation>
    <scope>NUCLEOTIDE SEQUENCE</scope>
    <source>
        <strain evidence="2">EL160426</strain>
    </source>
</reference>
<accession>A0A915YGU9</accession>
<feature type="transmembrane region" description="Helical" evidence="1">
    <location>
        <begin position="44"/>
        <end position="64"/>
    </location>
</feature>
<keyword evidence="1" id="KW-0812">Transmembrane</keyword>
<evidence type="ECO:0000256" key="1">
    <source>
        <dbReference type="SAM" id="Phobius"/>
    </source>
</evidence>
<evidence type="ECO:0000313" key="3">
    <source>
        <dbReference type="Proteomes" id="UP001060919"/>
    </source>
</evidence>
<feature type="transmembrane region" description="Helical" evidence="1">
    <location>
        <begin position="76"/>
        <end position="96"/>
    </location>
</feature>
<dbReference type="Proteomes" id="UP001060919">
    <property type="component" value="Chromosome"/>
</dbReference>
<keyword evidence="3" id="KW-1185">Reference proteome</keyword>
<dbReference type="RefSeq" id="WP_264788257.1">
    <property type="nucleotide sequence ID" value="NZ_AP026867.1"/>
</dbReference>